<dbReference type="Proteomes" id="UP000267821">
    <property type="component" value="Unassembled WGS sequence"/>
</dbReference>
<protein>
    <submittedName>
        <fullName evidence="1">Uncharacterized protein</fullName>
    </submittedName>
</protein>
<dbReference type="OrthoDB" id="6884957at2759"/>
<gene>
    <name evidence="1" type="ORF">L211DRAFT_834535</name>
</gene>
<accession>A0A3N4LY14</accession>
<dbReference type="EMBL" id="ML121531">
    <property type="protein sequence ID" value="RPB27680.1"/>
    <property type="molecule type" value="Genomic_DNA"/>
</dbReference>
<dbReference type="InParanoid" id="A0A3N4LY14"/>
<proteinExistence type="predicted"/>
<organism evidence="1 2">
    <name type="scientific">Terfezia boudieri ATCC MYA-4762</name>
    <dbReference type="NCBI Taxonomy" id="1051890"/>
    <lineage>
        <taxon>Eukaryota</taxon>
        <taxon>Fungi</taxon>
        <taxon>Dikarya</taxon>
        <taxon>Ascomycota</taxon>
        <taxon>Pezizomycotina</taxon>
        <taxon>Pezizomycetes</taxon>
        <taxon>Pezizales</taxon>
        <taxon>Pezizaceae</taxon>
        <taxon>Terfezia</taxon>
    </lineage>
</organism>
<evidence type="ECO:0000313" key="1">
    <source>
        <dbReference type="EMBL" id="RPB27680.1"/>
    </source>
</evidence>
<dbReference type="Gene3D" id="1.10.286.90">
    <property type="entry name" value="MFS transporter, transmembrane helix TM10b"/>
    <property type="match status" value="1"/>
</dbReference>
<name>A0A3N4LY14_9PEZI</name>
<reference evidence="1 2" key="1">
    <citation type="journal article" date="2018" name="Nat. Ecol. Evol.">
        <title>Pezizomycetes genomes reveal the molecular basis of ectomycorrhizal truffle lifestyle.</title>
        <authorList>
            <person name="Murat C."/>
            <person name="Payen T."/>
            <person name="Noel B."/>
            <person name="Kuo A."/>
            <person name="Morin E."/>
            <person name="Chen J."/>
            <person name="Kohler A."/>
            <person name="Krizsan K."/>
            <person name="Balestrini R."/>
            <person name="Da Silva C."/>
            <person name="Montanini B."/>
            <person name="Hainaut M."/>
            <person name="Levati E."/>
            <person name="Barry K.W."/>
            <person name="Belfiori B."/>
            <person name="Cichocki N."/>
            <person name="Clum A."/>
            <person name="Dockter R.B."/>
            <person name="Fauchery L."/>
            <person name="Guy J."/>
            <person name="Iotti M."/>
            <person name="Le Tacon F."/>
            <person name="Lindquist E.A."/>
            <person name="Lipzen A."/>
            <person name="Malagnac F."/>
            <person name="Mello A."/>
            <person name="Molinier V."/>
            <person name="Miyauchi S."/>
            <person name="Poulain J."/>
            <person name="Riccioni C."/>
            <person name="Rubini A."/>
            <person name="Sitrit Y."/>
            <person name="Splivallo R."/>
            <person name="Traeger S."/>
            <person name="Wang M."/>
            <person name="Zifcakova L."/>
            <person name="Wipf D."/>
            <person name="Zambonelli A."/>
            <person name="Paolocci F."/>
            <person name="Nowrousian M."/>
            <person name="Ottonello S."/>
            <person name="Baldrian P."/>
            <person name="Spatafora J.W."/>
            <person name="Henrissat B."/>
            <person name="Nagy L.G."/>
            <person name="Aury J.M."/>
            <person name="Wincker P."/>
            <person name="Grigoriev I.V."/>
            <person name="Bonfante P."/>
            <person name="Martin F.M."/>
        </authorList>
    </citation>
    <scope>NUCLEOTIDE SEQUENCE [LARGE SCALE GENOMIC DNA]</scope>
    <source>
        <strain evidence="1 2">ATCC MYA-4762</strain>
    </source>
</reference>
<sequence>MVPESPRWLLSKNKLEAALKVFATYIGTMPVEMRRTLSLNSSTLRSRRPLPSCSLLLPVDGVNLLPPRAKINGALSIYN</sequence>
<evidence type="ECO:0000313" key="2">
    <source>
        <dbReference type="Proteomes" id="UP000267821"/>
    </source>
</evidence>
<keyword evidence="2" id="KW-1185">Reference proteome</keyword>
<dbReference type="AlphaFoldDB" id="A0A3N4LY14"/>